<gene>
    <name evidence="5" type="ORF">SCNU_09594</name>
</gene>
<protein>
    <recommendedName>
        <fullName evidence="4">Low molecular weight antigen MTB12-like C-terminal domain-containing protein</fullName>
    </recommendedName>
</protein>
<comment type="similarity">
    <text evidence="2">Belongs to the MTB12 family.</text>
</comment>
<comment type="caution">
    <text evidence="5">The sequence shown here is derived from an EMBL/GenBank/DDBJ whole genome shotgun (WGS) entry which is preliminary data.</text>
</comment>
<dbReference type="Pfam" id="PF26580">
    <property type="entry name" value="Mtb12_C"/>
    <property type="match status" value="1"/>
</dbReference>
<feature type="domain" description="Low molecular weight antigen MTB12-like C-terminal" evidence="4">
    <location>
        <begin position="59"/>
        <end position="164"/>
    </location>
</feature>
<dbReference type="STRING" id="644548.SCNU_09594"/>
<dbReference type="EMBL" id="AEUD01000007">
    <property type="protein sequence ID" value="EGD55115.1"/>
    <property type="molecule type" value="Genomic_DNA"/>
</dbReference>
<reference evidence="5 6" key="1">
    <citation type="journal article" date="2011" name="J. Bacteriol.">
        <title>Draft Genome Sequence of Gordonia neofelifaecis NRRL B-59395, a Cholesterol-Degrading Actinomycete.</title>
        <authorList>
            <person name="Ge F."/>
            <person name="Li W."/>
            <person name="Chen G."/>
            <person name="Liu Y."/>
            <person name="Zhang G."/>
            <person name="Yong B."/>
            <person name="Wang Q."/>
            <person name="Wang N."/>
            <person name="Huang Z."/>
            <person name="Li W."/>
            <person name="Wang J."/>
            <person name="Wu C."/>
            <person name="Xie Q."/>
            <person name="Liu G."/>
        </authorList>
    </citation>
    <scope>NUCLEOTIDE SEQUENCE [LARGE SCALE GENOMIC DNA]</scope>
    <source>
        <strain evidence="5 6">NRRL B-59395</strain>
    </source>
</reference>
<accession>F1YJ82</accession>
<keyword evidence="6" id="KW-1185">Reference proteome</keyword>
<dbReference type="eggNOG" id="ENOG502ZR64">
    <property type="taxonomic scope" value="Bacteria"/>
</dbReference>
<evidence type="ECO:0000256" key="1">
    <source>
        <dbReference type="ARBA" id="ARBA00022729"/>
    </source>
</evidence>
<feature type="signal peptide" evidence="3">
    <location>
        <begin position="1"/>
        <end position="25"/>
    </location>
</feature>
<evidence type="ECO:0000256" key="2">
    <source>
        <dbReference type="ARBA" id="ARBA00093774"/>
    </source>
</evidence>
<dbReference type="InterPro" id="IPR058644">
    <property type="entry name" value="Mtb12-like_C"/>
</dbReference>
<organism evidence="5 6">
    <name type="scientific">Gordonia neofelifaecis NRRL B-59395</name>
    <dbReference type="NCBI Taxonomy" id="644548"/>
    <lineage>
        <taxon>Bacteria</taxon>
        <taxon>Bacillati</taxon>
        <taxon>Actinomycetota</taxon>
        <taxon>Actinomycetes</taxon>
        <taxon>Mycobacteriales</taxon>
        <taxon>Gordoniaceae</taxon>
        <taxon>Gordonia</taxon>
    </lineage>
</organism>
<evidence type="ECO:0000313" key="6">
    <source>
        <dbReference type="Proteomes" id="UP000035065"/>
    </source>
</evidence>
<sequence>MTVSRNLRRPAAAVAALAAATALLAACSSSDDDSASATSASAPASASATVAVAGLDNGQAQVIVRKAVDGDTTVAELSTVLDTSTPGAAEALNAFSKAANEAGYTPDAYTVKSVKADGENKAVAVTAIKSPHAPEPVDLNLAMVKQDGEWKLAGASVTTLTSMMPQH</sequence>
<feature type="chain" id="PRO_5038922363" description="Low molecular weight antigen MTB12-like C-terminal domain-containing protein" evidence="3">
    <location>
        <begin position="26"/>
        <end position="167"/>
    </location>
</feature>
<name>F1YJ82_9ACTN</name>
<keyword evidence="1 3" id="KW-0732">Signal</keyword>
<dbReference type="RefSeq" id="WP_009679147.1">
    <property type="nucleotide sequence ID" value="NZ_AEUD01000007.1"/>
</dbReference>
<evidence type="ECO:0000259" key="4">
    <source>
        <dbReference type="Pfam" id="PF26580"/>
    </source>
</evidence>
<proteinExistence type="inferred from homology"/>
<evidence type="ECO:0000313" key="5">
    <source>
        <dbReference type="EMBL" id="EGD55115.1"/>
    </source>
</evidence>
<evidence type="ECO:0000256" key="3">
    <source>
        <dbReference type="SAM" id="SignalP"/>
    </source>
</evidence>
<dbReference type="Proteomes" id="UP000035065">
    <property type="component" value="Unassembled WGS sequence"/>
</dbReference>
<dbReference type="PROSITE" id="PS51257">
    <property type="entry name" value="PROKAR_LIPOPROTEIN"/>
    <property type="match status" value="1"/>
</dbReference>
<dbReference type="AlphaFoldDB" id="F1YJ82"/>